<accession>A0A833JD62</accession>
<dbReference type="GO" id="GO:0008444">
    <property type="term" value="F:CDP-diacylglycerol-glycerol-3-phosphate 3-phosphatidyltransferase activity"/>
    <property type="evidence" value="ECO:0007669"/>
    <property type="project" value="UniProtKB-UniRule"/>
</dbReference>
<evidence type="ECO:0000256" key="7">
    <source>
        <dbReference type="ARBA" id="ARBA00022679"/>
    </source>
</evidence>
<dbReference type="InterPro" id="IPR050324">
    <property type="entry name" value="CDP-alcohol_PTase-I"/>
</dbReference>
<evidence type="ECO:0000313" key="19">
    <source>
        <dbReference type="Proteomes" id="UP000442694"/>
    </source>
</evidence>
<evidence type="ECO:0000256" key="17">
    <source>
        <dbReference type="SAM" id="Phobius"/>
    </source>
</evidence>
<keyword evidence="6" id="KW-0444">Lipid biosynthesis</keyword>
<comment type="subcellular location">
    <subcellularLocation>
        <location evidence="1">Membrane</location>
        <topology evidence="1">Multi-pass membrane protein</topology>
    </subcellularLocation>
</comment>
<evidence type="ECO:0000256" key="12">
    <source>
        <dbReference type="ARBA" id="ARBA00023209"/>
    </source>
</evidence>
<keyword evidence="19" id="KW-1185">Reference proteome</keyword>
<feature type="transmembrane region" description="Helical" evidence="17">
    <location>
        <begin position="217"/>
        <end position="235"/>
    </location>
</feature>
<protein>
    <recommendedName>
        <fullName evidence="5 15">CDP-diacylglycerol--glycerol-3-phosphate 3-phosphatidyltransferase</fullName>
        <ecNumber evidence="4 15">2.7.8.5</ecNumber>
    </recommendedName>
</protein>
<evidence type="ECO:0000256" key="10">
    <source>
        <dbReference type="ARBA" id="ARBA00023098"/>
    </source>
</evidence>
<dbReference type="GO" id="GO:0046474">
    <property type="term" value="P:glycerophospholipid biosynthetic process"/>
    <property type="evidence" value="ECO:0007669"/>
    <property type="project" value="TreeGrafter"/>
</dbReference>
<evidence type="ECO:0000256" key="13">
    <source>
        <dbReference type="ARBA" id="ARBA00023264"/>
    </source>
</evidence>
<evidence type="ECO:0000256" key="8">
    <source>
        <dbReference type="ARBA" id="ARBA00022692"/>
    </source>
</evidence>
<keyword evidence="13" id="KW-1208">Phospholipid metabolism</keyword>
<keyword evidence="9 17" id="KW-1133">Transmembrane helix</keyword>
<keyword evidence="12" id="KW-0594">Phospholipid biosynthesis</keyword>
<comment type="pathway">
    <text evidence="2">Phospholipid metabolism; phosphatidylglycerol biosynthesis; phosphatidylglycerol from CDP-diacylglycerol: step 1/2.</text>
</comment>
<keyword evidence="11 17" id="KW-0472">Membrane</keyword>
<dbReference type="EC" id="2.7.8.5" evidence="4 15"/>
<name>A0A833JD62_9BACT</name>
<evidence type="ECO:0000256" key="9">
    <source>
        <dbReference type="ARBA" id="ARBA00022989"/>
    </source>
</evidence>
<dbReference type="Gene3D" id="1.20.120.1760">
    <property type="match status" value="1"/>
</dbReference>
<evidence type="ECO:0000256" key="2">
    <source>
        <dbReference type="ARBA" id="ARBA00005042"/>
    </source>
</evidence>
<dbReference type="Proteomes" id="UP000442694">
    <property type="component" value="Unassembled WGS sequence"/>
</dbReference>
<comment type="catalytic activity">
    <reaction evidence="14">
        <text>a CDP-1,2-diacyl-sn-glycerol + sn-glycerol 3-phosphate = a 1,2-diacyl-sn-glycero-3-phospho-(1'-sn-glycero-3'-phosphate) + CMP + H(+)</text>
        <dbReference type="Rhea" id="RHEA:12593"/>
        <dbReference type="ChEBI" id="CHEBI:15378"/>
        <dbReference type="ChEBI" id="CHEBI:57597"/>
        <dbReference type="ChEBI" id="CHEBI:58332"/>
        <dbReference type="ChEBI" id="CHEBI:60110"/>
        <dbReference type="ChEBI" id="CHEBI:60377"/>
        <dbReference type="EC" id="2.7.8.5"/>
    </reaction>
</comment>
<evidence type="ECO:0000256" key="16">
    <source>
        <dbReference type="RuleBase" id="RU003750"/>
    </source>
</evidence>
<evidence type="ECO:0000256" key="14">
    <source>
        <dbReference type="ARBA" id="ARBA00048586"/>
    </source>
</evidence>
<dbReference type="EMBL" id="WFLN01000006">
    <property type="protein sequence ID" value="KAB8030617.1"/>
    <property type="molecule type" value="Genomic_DNA"/>
</dbReference>
<dbReference type="NCBIfam" id="TIGR00560">
    <property type="entry name" value="pgsA"/>
    <property type="match status" value="1"/>
</dbReference>
<comment type="caution">
    <text evidence="18">The sequence shown here is derived from an EMBL/GenBank/DDBJ whole genome shotgun (WGS) entry which is preliminary data.</text>
</comment>
<comment type="similarity">
    <text evidence="3 16">Belongs to the CDP-alcohol phosphatidyltransferase class-I family.</text>
</comment>
<dbReference type="InterPro" id="IPR000462">
    <property type="entry name" value="CDP-OH_P_trans"/>
</dbReference>
<dbReference type="InterPro" id="IPR004570">
    <property type="entry name" value="Phosphatidylglycerol_P_synth"/>
</dbReference>
<evidence type="ECO:0000256" key="6">
    <source>
        <dbReference type="ARBA" id="ARBA00022516"/>
    </source>
</evidence>
<dbReference type="PROSITE" id="PS00379">
    <property type="entry name" value="CDP_ALCOHOL_P_TRANSF"/>
    <property type="match status" value="1"/>
</dbReference>
<keyword evidence="7 16" id="KW-0808">Transferase</keyword>
<organism evidence="18 19">
    <name type="scientific">Fluviispira multicolorata</name>
    <dbReference type="NCBI Taxonomy" id="2654512"/>
    <lineage>
        <taxon>Bacteria</taxon>
        <taxon>Pseudomonadati</taxon>
        <taxon>Bdellovibrionota</taxon>
        <taxon>Oligoflexia</taxon>
        <taxon>Silvanigrellales</taxon>
        <taxon>Silvanigrellaceae</taxon>
        <taxon>Fluviispira</taxon>
    </lineage>
</organism>
<feature type="transmembrane region" description="Helical" evidence="17">
    <location>
        <begin position="192"/>
        <end position="211"/>
    </location>
</feature>
<dbReference type="InterPro" id="IPR043130">
    <property type="entry name" value="CDP-OH_PTrfase_TM_dom"/>
</dbReference>
<reference evidence="18 19" key="1">
    <citation type="submission" date="2019-10" db="EMBL/GenBank/DDBJ databases">
        <title>New genus of Silvanigrellaceae.</title>
        <authorList>
            <person name="Pitt A."/>
            <person name="Hahn M.W."/>
        </authorList>
    </citation>
    <scope>NUCLEOTIDE SEQUENCE [LARGE SCALE GENOMIC DNA]</scope>
    <source>
        <strain evidence="18 19">33A1-SZDP</strain>
    </source>
</reference>
<dbReference type="PANTHER" id="PTHR14269">
    <property type="entry name" value="CDP-DIACYLGLYCEROL--GLYCEROL-3-PHOSPHATE 3-PHOSPHATIDYLTRANSFERASE-RELATED"/>
    <property type="match status" value="1"/>
</dbReference>
<evidence type="ECO:0000256" key="5">
    <source>
        <dbReference type="ARBA" id="ARBA00014944"/>
    </source>
</evidence>
<dbReference type="PANTHER" id="PTHR14269:SF62">
    <property type="entry name" value="CDP-DIACYLGLYCEROL--GLYCEROL-3-PHOSPHATE 3-PHOSPHATIDYLTRANSFERASE 1, CHLOROPLASTIC"/>
    <property type="match status" value="1"/>
</dbReference>
<gene>
    <name evidence="18" type="primary">pgsA</name>
    <name evidence="18" type="ORF">GCL57_06485</name>
</gene>
<evidence type="ECO:0000256" key="4">
    <source>
        <dbReference type="ARBA" id="ARBA00013170"/>
    </source>
</evidence>
<dbReference type="InterPro" id="IPR048254">
    <property type="entry name" value="CDP_ALCOHOL_P_TRANSF_CS"/>
</dbReference>
<evidence type="ECO:0000256" key="15">
    <source>
        <dbReference type="NCBIfam" id="TIGR00560"/>
    </source>
</evidence>
<proteinExistence type="inferred from homology"/>
<evidence type="ECO:0000256" key="3">
    <source>
        <dbReference type="ARBA" id="ARBA00010441"/>
    </source>
</evidence>
<dbReference type="AlphaFoldDB" id="A0A833JD62"/>
<keyword evidence="8 17" id="KW-0812">Transmembrane</keyword>
<dbReference type="GO" id="GO:0016020">
    <property type="term" value="C:membrane"/>
    <property type="evidence" value="ECO:0007669"/>
    <property type="project" value="UniProtKB-SubCell"/>
</dbReference>
<dbReference type="Pfam" id="PF01066">
    <property type="entry name" value="CDP-OH_P_transf"/>
    <property type="match status" value="1"/>
</dbReference>
<evidence type="ECO:0000256" key="11">
    <source>
        <dbReference type="ARBA" id="ARBA00023136"/>
    </source>
</evidence>
<feature type="transmembrane region" description="Helical" evidence="17">
    <location>
        <begin position="57"/>
        <end position="76"/>
    </location>
</feature>
<evidence type="ECO:0000256" key="1">
    <source>
        <dbReference type="ARBA" id="ARBA00004141"/>
    </source>
</evidence>
<evidence type="ECO:0000313" key="18">
    <source>
        <dbReference type="EMBL" id="KAB8030617.1"/>
    </source>
</evidence>
<sequence length="244" mass="27436">MRDGNSNLRRLFRLSCLFVRLLLIFFLFKKNRQLQLENNSQPENLPMWLKKLPNRLTYLRILCIPIVVYLMSLGEVAPSPAHFFIIQPIVPSATDIAAAIVFSIAAITDFFDGWIARKFHVETVLGKLLDPLADKLLVVSAMIILVEKHRMEGVIAVIIIVRDLGINAIRLSAIDEGIQIPSNFIGKTKTTFQDLGIIGLTVCGPLLFVPFHYIGQIFVYLALAASLVSAGQYLYNYALQLKKH</sequence>
<keyword evidence="10" id="KW-0443">Lipid metabolism</keyword>
<feature type="transmembrane region" description="Helical" evidence="17">
    <location>
        <begin position="12"/>
        <end position="28"/>
    </location>
</feature>